<feature type="chain" id="PRO_5045947813" description="SH3 domain-containing protein" evidence="1">
    <location>
        <begin position="27"/>
        <end position="96"/>
    </location>
</feature>
<accession>A0ABQ2W8K6</accession>
<keyword evidence="1" id="KW-0732">Signal</keyword>
<keyword evidence="3" id="KW-1185">Reference proteome</keyword>
<gene>
    <name evidence="2" type="ORF">GCM10015535_64850</name>
</gene>
<evidence type="ECO:0000313" key="3">
    <source>
        <dbReference type="Proteomes" id="UP000660675"/>
    </source>
</evidence>
<evidence type="ECO:0008006" key="4">
    <source>
        <dbReference type="Google" id="ProtNLM"/>
    </source>
</evidence>
<evidence type="ECO:0000313" key="2">
    <source>
        <dbReference type="EMBL" id="GGV96036.1"/>
    </source>
</evidence>
<dbReference type="EMBL" id="BMTF01000035">
    <property type="protein sequence ID" value="GGV96036.1"/>
    <property type="molecule type" value="Genomic_DNA"/>
</dbReference>
<proteinExistence type="predicted"/>
<protein>
    <recommendedName>
        <fullName evidence="4">SH3 domain-containing protein</fullName>
    </recommendedName>
</protein>
<organism evidence="2 3">
    <name type="scientific">Streptomyces gelaticus</name>
    <dbReference type="NCBI Taxonomy" id="285446"/>
    <lineage>
        <taxon>Bacteria</taxon>
        <taxon>Bacillati</taxon>
        <taxon>Actinomycetota</taxon>
        <taxon>Actinomycetes</taxon>
        <taxon>Kitasatosporales</taxon>
        <taxon>Streptomycetaceae</taxon>
        <taxon>Streptomyces</taxon>
    </lineage>
</organism>
<sequence length="96" mass="10456">MRKRTAVLGAFGAAAVTLAVSTSTQAATWTPTGATQHANIRECYRATCKSTGVIFPGMGVWWSHYAYNDAHNKWYYVRNDNGNTGWVYCGNVTAGC</sequence>
<feature type="signal peptide" evidence="1">
    <location>
        <begin position="1"/>
        <end position="26"/>
    </location>
</feature>
<comment type="caution">
    <text evidence="2">The sequence shown here is derived from an EMBL/GenBank/DDBJ whole genome shotgun (WGS) entry which is preliminary data.</text>
</comment>
<evidence type="ECO:0000256" key="1">
    <source>
        <dbReference type="SAM" id="SignalP"/>
    </source>
</evidence>
<name>A0ABQ2W8K6_9ACTN</name>
<dbReference type="RefSeq" id="WP_189547829.1">
    <property type="nucleotide sequence ID" value="NZ_BMTF01000035.1"/>
</dbReference>
<reference evidence="3" key="1">
    <citation type="journal article" date="2019" name="Int. J. Syst. Evol. Microbiol.">
        <title>The Global Catalogue of Microorganisms (GCM) 10K type strain sequencing project: providing services to taxonomists for standard genome sequencing and annotation.</title>
        <authorList>
            <consortium name="The Broad Institute Genomics Platform"/>
            <consortium name="The Broad Institute Genome Sequencing Center for Infectious Disease"/>
            <person name="Wu L."/>
            <person name="Ma J."/>
        </authorList>
    </citation>
    <scope>NUCLEOTIDE SEQUENCE [LARGE SCALE GENOMIC DNA]</scope>
    <source>
        <strain evidence="3">JCM 4376</strain>
    </source>
</reference>
<dbReference type="Proteomes" id="UP000660675">
    <property type="component" value="Unassembled WGS sequence"/>
</dbReference>